<dbReference type="Proteomes" id="UP000735302">
    <property type="component" value="Unassembled WGS sequence"/>
</dbReference>
<gene>
    <name evidence="2" type="ORF">PoB_001162800</name>
</gene>
<name>A0AAV3YS02_9GAST</name>
<feature type="region of interest" description="Disordered" evidence="1">
    <location>
        <begin position="1"/>
        <end position="43"/>
    </location>
</feature>
<sequence length="99" mass="10886">MSSNRRHGRILSVLSSDTEDSYNRDSTNANGPDSDIELSSGSPTKLYLRHYTKPVNNKVISGFEALRQVRVPVAGLEPSTEESWQVSGRNSFSTTPSTL</sequence>
<reference evidence="2 3" key="1">
    <citation type="journal article" date="2021" name="Elife">
        <title>Chloroplast acquisition without the gene transfer in kleptoplastic sea slugs, Plakobranchus ocellatus.</title>
        <authorList>
            <person name="Maeda T."/>
            <person name="Takahashi S."/>
            <person name="Yoshida T."/>
            <person name="Shimamura S."/>
            <person name="Takaki Y."/>
            <person name="Nagai Y."/>
            <person name="Toyoda A."/>
            <person name="Suzuki Y."/>
            <person name="Arimoto A."/>
            <person name="Ishii H."/>
            <person name="Satoh N."/>
            <person name="Nishiyama T."/>
            <person name="Hasebe M."/>
            <person name="Maruyama T."/>
            <person name="Minagawa J."/>
            <person name="Obokata J."/>
            <person name="Shigenobu S."/>
        </authorList>
    </citation>
    <scope>NUCLEOTIDE SEQUENCE [LARGE SCALE GENOMIC DNA]</scope>
</reference>
<accession>A0AAV3YS02</accession>
<evidence type="ECO:0000313" key="2">
    <source>
        <dbReference type="EMBL" id="GFN85122.1"/>
    </source>
</evidence>
<dbReference type="EMBL" id="BLXT01001370">
    <property type="protein sequence ID" value="GFN85122.1"/>
    <property type="molecule type" value="Genomic_DNA"/>
</dbReference>
<dbReference type="AlphaFoldDB" id="A0AAV3YS02"/>
<keyword evidence="3" id="KW-1185">Reference proteome</keyword>
<proteinExistence type="predicted"/>
<feature type="compositionally biased region" description="Polar residues" evidence="1">
    <location>
        <begin position="81"/>
        <end position="99"/>
    </location>
</feature>
<feature type="region of interest" description="Disordered" evidence="1">
    <location>
        <begin position="75"/>
        <end position="99"/>
    </location>
</feature>
<evidence type="ECO:0000256" key="1">
    <source>
        <dbReference type="SAM" id="MobiDB-lite"/>
    </source>
</evidence>
<comment type="caution">
    <text evidence="2">The sequence shown here is derived from an EMBL/GenBank/DDBJ whole genome shotgun (WGS) entry which is preliminary data.</text>
</comment>
<feature type="compositionally biased region" description="Polar residues" evidence="1">
    <location>
        <begin position="24"/>
        <end position="43"/>
    </location>
</feature>
<organism evidence="2 3">
    <name type="scientific">Plakobranchus ocellatus</name>
    <dbReference type="NCBI Taxonomy" id="259542"/>
    <lineage>
        <taxon>Eukaryota</taxon>
        <taxon>Metazoa</taxon>
        <taxon>Spiralia</taxon>
        <taxon>Lophotrochozoa</taxon>
        <taxon>Mollusca</taxon>
        <taxon>Gastropoda</taxon>
        <taxon>Heterobranchia</taxon>
        <taxon>Euthyneura</taxon>
        <taxon>Panpulmonata</taxon>
        <taxon>Sacoglossa</taxon>
        <taxon>Placobranchoidea</taxon>
        <taxon>Plakobranchidae</taxon>
        <taxon>Plakobranchus</taxon>
    </lineage>
</organism>
<protein>
    <submittedName>
        <fullName evidence="2">Uncharacterized protein</fullName>
    </submittedName>
</protein>
<evidence type="ECO:0000313" key="3">
    <source>
        <dbReference type="Proteomes" id="UP000735302"/>
    </source>
</evidence>